<evidence type="ECO:0000313" key="1">
    <source>
        <dbReference type="EMBL" id="PYB73985.1"/>
    </source>
</evidence>
<name>A0ABX5NRR6_9HYPH</name>
<dbReference type="EMBL" id="QJRY01000003">
    <property type="protein sequence ID" value="PYB73985.1"/>
    <property type="molecule type" value="Genomic_DNA"/>
</dbReference>
<proteinExistence type="predicted"/>
<sequence>MASISRSLTTDAADIVEKAVTRINDGAPAILDGQGEENATALLFYLVENGVRDEDELVELTLMAEGKRYDPANGTFS</sequence>
<comment type="caution">
    <text evidence="1">The sequence shown here is derived from an EMBL/GenBank/DDBJ whole genome shotgun (WGS) entry which is preliminary data.</text>
</comment>
<protein>
    <submittedName>
        <fullName evidence="1">Uncharacterized protein</fullName>
    </submittedName>
</protein>
<reference evidence="1 2" key="1">
    <citation type="submission" date="2018-06" db="EMBL/GenBank/DDBJ databases">
        <title>Rhizobium wuzhouense sp. nov., isolated from roots of Oryza officinalis.</title>
        <authorList>
            <person name="Yuan T."/>
        </authorList>
    </citation>
    <scope>NUCLEOTIDE SEQUENCE [LARGE SCALE GENOMIC DNA]</scope>
    <source>
        <strain evidence="1 2">W44</strain>
    </source>
</reference>
<accession>A0ABX5NRR6</accession>
<keyword evidence="2" id="KW-1185">Reference proteome</keyword>
<dbReference type="Proteomes" id="UP000247536">
    <property type="component" value="Unassembled WGS sequence"/>
</dbReference>
<gene>
    <name evidence="1" type="ORF">DMY87_09705</name>
</gene>
<evidence type="ECO:0000313" key="2">
    <source>
        <dbReference type="Proteomes" id="UP000247536"/>
    </source>
</evidence>
<organism evidence="1 2">
    <name type="scientific">Rhizobium wuzhouense</name>
    <dbReference type="NCBI Taxonomy" id="1986026"/>
    <lineage>
        <taxon>Bacteria</taxon>
        <taxon>Pseudomonadati</taxon>
        <taxon>Pseudomonadota</taxon>
        <taxon>Alphaproteobacteria</taxon>
        <taxon>Hyphomicrobiales</taxon>
        <taxon>Rhizobiaceae</taxon>
        <taxon>Rhizobium/Agrobacterium group</taxon>
        <taxon>Rhizobium</taxon>
    </lineage>
</organism>